<dbReference type="GO" id="GO:0005737">
    <property type="term" value="C:cytoplasm"/>
    <property type="evidence" value="ECO:0007669"/>
    <property type="project" value="UniProtKB-SubCell"/>
</dbReference>
<name>A0A0N5CV38_THECL</name>
<gene>
    <name evidence="6" type="ORF">TCLT_LOCUS4149</name>
</gene>
<evidence type="ECO:0000313" key="8">
    <source>
        <dbReference type="WBParaSite" id="TCLT_0000416001-mRNA-1"/>
    </source>
</evidence>
<dbReference type="Proteomes" id="UP000276776">
    <property type="component" value="Unassembled WGS sequence"/>
</dbReference>
<dbReference type="STRING" id="103827.A0A0N5CV38"/>
<dbReference type="OrthoDB" id="10258882at2759"/>
<dbReference type="PROSITE" id="PS50219">
    <property type="entry name" value="CNH"/>
    <property type="match status" value="1"/>
</dbReference>
<reference evidence="6 7" key="2">
    <citation type="submission" date="2018-11" db="EMBL/GenBank/DDBJ databases">
        <authorList>
            <consortium name="Pathogen Informatics"/>
        </authorList>
    </citation>
    <scope>NUCLEOTIDE SEQUENCE [LARGE SCALE GENOMIC DNA]</scope>
</reference>
<dbReference type="Pfam" id="PF00780">
    <property type="entry name" value="CNH"/>
    <property type="match status" value="1"/>
</dbReference>
<feature type="domain" description="CNH" evidence="5">
    <location>
        <begin position="21"/>
        <end position="282"/>
    </location>
</feature>
<proteinExistence type="predicted"/>
<evidence type="ECO:0000256" key="3">
    <source>
        <dbReference type="ARBA" id="ARBA00022490"/>
    </source>
</evidence>
<dbReference type="EMBL" id="UYYF01004278">
    <property type="protein sequence ID" value="VDN01218.1"/>
    <property type="molecule type" value="Genomic_DNA"/>
</dbReference>
<dbReference type="GO" id="GO:0034058">
    <property type="term" value="P:endosomal vesicle fusion"/>
    <property type="evidence" value="ECO:0007669"/>
    <property type="project" value="TreeGrafter"/>
</dbReference>
<dbReference type="SUPFAM" id="SSF50998">
    <property type="entry name" value="Quinoprotein alcohol dehydrogenase-like"/>
    <property type="match status" value="1"/>
</dbReference>
<dbReference type="GO" id="GO:0006914">
    <property type="term" value="P:autophagy"/>
    <property type="evidence" value="ECO:0007669"/>
    <property type="project" value="TreeGrafter"/>
</dbReference>
<reference evidence="8" key="1">
    <citation type="submission" date="2017-02" db="UniProtKB">
        <authorList>
            <consortium name="WormBaseParasite"/>
        </authorList>
    </citation>
    <scope>IDENTIFICATION</scope>
</reference>
<accession>A0A0N5CV38</accession>
<dbReference type="AlphaFoldDB" id="A0A0N5CV38"/>
<dbReference type="InterPro" id="IPR032914">
    <property type="entry name" value="Vam6/VPS39/TRAP1"/>
</dbReference>
<dbReference type="PANTHER" id="PTHR12894">
    <property type="entry name" value="CNH DOMAIN CONTAINING"/>
    <property type="match status" value="1"/>
</dbReference>
<dbReference type="OMA" id="YCICYAL"/>
<evidence type="ECO:0000313" key="6">
    <source>
        <dbReference type="EMBL" id="VDN01218.1"/>
    </source>
</evidence>
<evidence type="ECO:0000256" key="2">
    <source>
        <dbReference type="ARBA" id="ARBA00022448"/>
    </source>
</evidence>
<evidence type="ECO:0000259" key="5">
    <source>
        <dbReference type="PROSITE" id="PS50219"/>
    </source>
</evidence>
<evidence type="ECO:0000313" key="7">
    <source>
        <dbReference type="Proteomes" id="UP000276776"/>
    </source>
</evidence>
<keyword evidence="2" id="KW-0813">Transport</keyword>
<dbReference type="GO" id="GO:0016020">
    <property type="term" value="C:membrane"/>
    <property type="evidence" value="ECO:0007669"/>
    <property type="project" value="TreeGrafter"/>
</dbReference>
<keyword evidence="3" id="KW-0963">Cytoplasm</keyword>
<dbReference type="WBParaSite" id="TCLT_0000416001-mRNA-1">
    <property type="protein sequence ID" value="TCLT_0000416001-mRNA-1"/>
    <property type="gene ID" value="TCLT_0000416001"/>
</dbReference>
<evidence type="ECO:0000256" key="4">
    <source>
        <dbReference type="ARBA" id="ARBA00022927"/>
    </source>
</evidence>
<keyword evidence="7" id="KW-1185">Reference proteome</keyword>
<organism evidence="8">
    <name type="scientific">Thelazia callipaeda</name>
    <name type="common">Oriental eyeworm</name>
    <name type="synonym">Parasitic nematode</name>
    <dbReference type="NCBI Taxonomy" id="103827"/>
    <lineage>
        <taxon>Eukaryota</taxon>
        <taxon>Metazoa</taxon>
        <taxon>Ecdysozoa</taxon>
        <taxon>Nematoda</taxon>
        <taxon>Chromadorea</taxon>
        <taxon>Rhabditida</taxon>
        <taxon>Spirurina</taxon>
        <taxon>Spiruromorpha</taxon>
        <taxon>Thelazioidea</taxon>
        <taxon>Thelaziidae</taxon>
        <taxon>Thelazia</taxon>
    </lineage>
</organism>
<protein>
    <submittedName>
        <fullName evidence="8">CNH domain-containing protein</fullName>
    </submittedName>
</protein>
<keyword evidence="4" id="KW-0653">Protein transport</keyword>
<dbReference type="InterPro" id="IPR011047">
    <property type="entry name" value="Quinoprotein_ADH-like_sf"/>
</dbReference>
<sequence length="812" mass="93051">MATELYRIQNVFDGHTVFNSTEKVTSIDGTSEILFIGTSQGRVLFLDLSTGNILRSVQLPKNGLVTQLLAVTANDYLITLSASTMININIESYELSNLNISWSITYVGINKNPVITDPFVLQLALATSNRYVLVCENRMNNLEIKQKIRMEDNVVTLSYNKYCICYALSNAYFVHNILENKTLSLFPYDSRIVRPIIIQADVDEFLLNGTEGLGVFATLDGVSSRPPVFWGKTPIISFTYRSPYILVLTASSITIYSCEQSTALQRLPFSGGALLDCINGQLYVCSNKSITYLEEISWLDRVEAIANSGELDDALKLAENSILSLQHNEAAIVKYNNLRQKLALAFFKRGDFEKFHELAITSELDPREVLNLFEFLLPFPSGFQSMLISENPFEYCYTTESVDNLTYLELYLREVRQLHWTIEFRRDIDALLLRLMALRKDALDADDMTLNLFCGFNDCNVWMRDHKRRKFLLHIAFCVGDYDNALAISRELYDDNLWDDDIFRICLQSFSRFYKEQTIIAWIEFLIEIQHGSVIECLKNCSVELNHSKVIRILQKNRGLLMSYLEEMKELENAEFHSLLFSMYVEEINMLMAEGDSAENKLKLFRKKLRNLLLQPNKLDLMQTRAVLKSYRFFSVELSLLDSVEEKGCVRCVEKLLNEHKDYDAAELCCIYTDTPDHALKLVLLKFYLKNITYQQKFRDRVISLLSMSCFTSDEIEVLGSFPTDWSLSSIFSFVKGSVICAEERFHCQQLKKAAVTKALEAFSRKVSKTAFLQVQINDKTICASCGIFVGNEDAACYPNSSQVFHRRCLSI</sequence>
<dbReference type="PANTHER" id="PTHR12894:SF27">
    <property type="entry name" value="TRANSFORMING GROWTH FACTOR-BETA RECEPTOR-ASSOCIATED PROTEIN 1"/>
    <property type="match status" value="1"/>
</dbReference>
<comment type="subcellular location">
    <subcellularLocation>
        <location evidence="1">Cytoplasm</location>
    </subcellularLocation>
</comment>
<dbReference type="InterPro" id="IPR001180">
    <property type="entry name" value="CNH_dom"/>
</dbReference>
<evidence type="ECO:0000256" key="1">
    <source>
        <dbReference type="ARBA" id="ARBA00004496"/>
    </source>
</evidence>
<dbReference type="GO" id="GO:0015031">
    <property type="term" value="P:protein transport"/>
    <property type="evidence" value="ECO:0007669"/>
    <property type="project" value="UniProtKB-KW"/>
</dbReference>